<feature type="region of interest" description="Disordered" evidence="1">
    <location>
        <begin position="71"/>
        <end position="92"/>
    </location>
</feature>
<organism evidence="2">
    <name type="scientific">Cacopsylla melanoneura</name>
    <dbReference type="NCBI Taxonomy" id="428564"/>
    <lineage>
        <taxon>Eukaryota</taxon>
        <taxon>Metazoa</taxon>
        <taxon>Ecdysozoa</taxon>
        <taxon>Arthropoda</taxon>
        <taxon>Hexapoda</taxon>
        <taxon>Insecta</taxon>
        <taxon>Pterygota</taxon>
        <taxon>Neoptera</taxon>
        <taxon>Paraneoptera</taxon>
        <taxon>Hemiptera</taxon>
        <taxon>Sternorrhyncha</taxon>
        <taxon>Psylloidea</taxon>
        <taxon>Psyllidae</taxon>
        <taxon>Psyllinae</taxon>
        <taxon>Cacopsylla</taxon>
    </lineage>
</organism>
<dbReference type="EMBL" id="HBUF01640447">
    <property type="protein sequence ID" value="CAG6784884.1"/>
    <property type="molecule type" value="Transcribed_RNA"/>
</dbReference>
<evidence type="ECO:0000313" key="2">
    <source>
        <dbReference type="EMBL" id="CAG6784884.1"/>
    </source>
</evidence>
<feature type="compositionally biased region" description="Basic and acidic residues" evidence="1">
    <location>
        <begin position="27"/>
        <end position="36"/>
    </location>
</feature>
<feature type="region of interest" description="Disordered" evidence="1">
    <location>
        <begin position="19"/>
        <end position="48"/>
    </location>
</feature>
<dbReference type="AlphaFoldDB" id="A0A8D9BKT1"/>
<dbReference type="EMBL" id="HBUF01091158">
    <property type="protein sequence ID" value="CAG6635755.1"/>
    <property type="molecule type" value="Transcribed_RNA"/>
</dbReference>
<accession>A0A8D9BKT1</accession>
<proteinExistence type="predicted"/>
<reference evidence="2" key="1">
    <citation type="submission" date="2021-05" db="EMBL/GenBank/DDBJ databases">
        <authorList>
            <person name="Alioto T."/>
            <person name="Alioto T."/>
            <person name="Gomez Garrido J."/>
        </authorList>
    </citation>
    <scope>NUCLEOTIDE SEQUENCE</scope>
</reference>
<name>A0A8D9BKT1_9HEMI</name>
<dbReference type="EMBL" id="HBUF01640448">
    <property type="protein sequence ID" value="CAG6784885.1"/>
    <property type="molecule type" value="Transcribed_RNA"/>
</dbReference>
<sequence>MIQRRNSKRFILSELSDLNNNGNVQEEGTRRTRTRTEGSMNDPIPSIHIHHIREDEGDDDDDDCGIVMDLEVEALPTPTRPPSPAPMIDYMDLPPSQVEISQWQNPKSLRAGMR</sequence>
<evidence type="ECO:0000256" key="1">
    <source>
        <dbReference type="SAM" id="MobiDB-lite"/>
    </source>
</evidence>
<protein>
    <submittedName>
        <fullName evidence="2">Uncharacterized protein</fullName>
    </submittedName>
</protein>